<dbReference type="GO" id="GO:0050660">
    <property type="term" value="F:flavin adenine dinucleotide binding"/>
    <property type="evidence" value="ECO:0007669"/>
    <property type="project" value="InterPro"/>
</dbReference>
<feature type="domain" description="Glucose-methanol-choline oxidoreductase N-terminal" evidence="8">
    <location>
        <begin position="82"/>
        <end position="105"/>
    </location>
</feature>
<geneLocation type="plasmid" evidence="10 11">
    <name>pHP-187</name>
</geneLocation>
<dbReference type="PANTHER" id="PTHR11552:SF147">
    <property type="entry name" value="CHOLINE DEHYDROGENASE, MITOCHONDRIAL"/>
    <property type="match status" value="1"/>
</dbReference>
<dbReference type="NCBIfam" id="NF002550">
    <property type="entry name" value="PRK02106.1"/>
    <property type="match status" value="1"/>
</dbReference>
<evidence type="ECO:0000256" key="7">
    <source>
        <dbReference type="RuleBase" id="RU003968"/>
    </source>
</evidence>
<evidence type="ECO:0000256" key="6">
    <source>
        <dbReference type="PIRSR" id="PIRSR000137-2"/>
    </source>
</evidence>
<feature type="domain" description="Glucose-methanol-choline oxidoreductase N-terminal" evidence="9">
    <location>
        <begin position="255"/>
        <end position="269"/>
    </location>
</feature>
<dbReference type="InterPro" id="IPR012132">
    <property type="entry name" value="GMC_OxRdtase"/>
</dbReference>
<dbReference type="EC" id="4.1.2.10" evidence="10"/>
<evidence type="ECO:0000256" key="4">
    <source>
        <dbReference type="ARBA" id="ARBA00022827"/>
    </source>
</evidence>
<dbReference type="PROSITE" id="PS51257">
    <property type="entry name" value="PROKAR_LIPOPROTEIN"/>
    <property type="match status" value="1"/>
</dbReference>
<reference evidence="11" key="2">
    <citation type="submission" date="2010-02" db="EMBL/GenBank/DDBJ databases">
        <title>Complete genome sequence of Marinobacter adhaerens type strain (HP15).</title>
        <authorList>
            <person name="Gaerdes A.A.M."/>
            <person name="Kaeppel E."/>
            <person name="Shezad A."/>
            <person name="Seebah S."/>
            <person name="Teeling H."/>
            <person name="Yarza P."/>
            <person name="Gloeckner F.O."/>
            <person name="Ullrich M.S."/>
        </authorList>
    </citation>
    <scope>NUCLEOTIDE SEQUENCE [LARGE SCALE GENOMIC DNA]</scope>
    <source>
        <strain evidence="11">DSM 23420 / HP15</strain>
        <plasmid evidence="11">Plasmid pHP-187</plasmid>
    </source>
</reference>
<evidence type="ECO:0000256" key="2">
    <source>
        <dbReference type="ARBA" id="ARBA00010790"/>
    </source>
</evidence>
<dbReference type="EMBL" id="CP001980">
    <property type="protein sequence ID" value="ADQ00130.1"/>
    <property type="molecule type" value="Genomic_DNA"/>
</dbReference>
<gene>
    <name evidence="10" type="ordered locus">HP15_p187g133</name>
</gene>
<dbReference type="PANTHER" id="PTHR11552">
    <property type="entry name" value="GLUCOSE-METHANOL-CHOLINE GMC OXIDOREDUCTASE"/>
    <property type="match status" value="1"/>
</dbReference>
<comment type="cofactor">
    <cofactor evidence="1 6">
        <name>FAD</name>
        <dbReference type="ChEBI" id="CHEBI:57692"/>
    </cofactor>
</comment>
<dbReference type="Pfam" id="PF05199">
    <property type="entry name" value="GMC_oxred_C"/>
    <property type="match status" value="1"/>
</dbReference>
<dbReference type="SUPFAM" id="SSF51905">
    <property type="entry name" value="FAD/NAD(P)-binding domain"/>
    <property type="match status" value="1"/>
</dbReference>
<dbReference type="InterPro" id="IPR036188">
    <property type="entry name" value="FAD/NAD-bd_sf"/>
</dbReference>
<reference evidence="10 11" key="1">
    <citation type="journal article" date="2010" name="Stand. Genomic Sci.">
        <title>Complete genome sequence of Marinobacter adhaerens type strain (HP15), a diatom-interacting marine microorganism.</title>
        <authorList>
            <person name="Gardes A."/>
            <person name="Kaeppel E."/>
            <person name="Shehzad A."/>
            <person name="Seebah S."/>
            <person name="Teeling H."/>
            <person name="Yarza P."/>
            <person name="Glockner F.O."/>
            <person name="Grossart H.P."/>
            <person name="Ullrich M.S."/>
        </authorList>
    </citation>
    <scope>NUCLEOTIDE SEQUENCE [LARGE SCALE GENOMIC DNA]</scope>
    <source>
        <strain evidence="11">DSM 23420 / HP15</strain>
        <plasmid evidence="11">Plasmid pHP-187</plasmid>
    </source>
</reference>
<evidence type="ECO:0000259" key="8">
    <source>
        <dbReference type="PROSITE" id="PS00623"/>
    </source>
</evidence>
<evidence type="ECO:0000313" key="11">
    <source>
        <dbReference type="Proteomes" id="UP000007077"/>
    </source>
</evidence>
<keyword evidence="10" id="KW-0614">Plasmid</keyword>
<dbReference type="Proteomes" id="UP000007077">
    <property type="component" value="Plasmid pHP-187"/>
</dbReference>
<organism evidence="10 11">
    <name type="scientific">Marinobacter adhaerens (strain DSM 23420 / HP15)</name>
    <dbReference type="NCBI Taxonomy" id="225937"/>
    <lineage>
        <taxon>Bacteria</taxon>
        <taxon>Pseudomonadati</taxon>
        <taxon>Pseudomonadota</taxon>
        <taxon>Gammaproteobacteria</taxon>
        <taxon>Pseudomonadales</taxon>
        <taxon>Marinobacteraceae</taxon>
        <taxon>Marinobacter</taxon>
    </lineage>
</organism>
<proteinExistence type="inferred from homology"/>
<dbReference type="Gene3D" id="3.50.50.60">
    <property type="entry name" value="FAD/NAD(P)-binding domain"/>
    <property type="match status" value="1"/>
</dbReference>
<evidence type="ECO:0000256" key="3">
    <source>
        <dbReference type="ARBA" id="ARBA00022630"/>
    </source>
</evidence>
<dbReference type="GO" id="GO:0016614">
    <property type="term" value="F:oxidoreductase activity, acting on CH-OH group of donors"/>
    <property type="evidence" value="ECO:0007669"/>
    <property type="project" value="InterPro"/>
</dbReference>
<dbReference type="HOGENOM" id="CLU_002865_7_1_6"/>
<feature type="binding site" evidence="6">
    <location>
        <position position="84"/>
    </location>
    <ligand>
        <name>FAD</name>
        <dbReference type="ChEBI" id="CHEBI:57692"/>
    </ligand>
</feature>
<comment type="similarity">
    <text evidence="2 7">Belongs to the GMC oxidoreductase family.</text>
</comment>
<dbReference type="PROSITE" id="PS00623">
    <property type="entry name" value="GMC_OXRED_1"/>
    <property type="match status" value="1"/>
</dbReference>
<dbReference type="PIRSF" id="PIRSF000137">
    <property type="entry name" value="Alcohol_oxidase"/>
    <property type="match status" value="1"/>
</dbReference>
<dbReference type="InterPro" id="IPR007867">
    <property type="entry name" value="GMC_OxRtase_C"/>
</dbReference>
<dbReference type="Pfam" id="PF00732">
    <property type="entry name" value="GMC_oxred_N"/>
    <property type="match status" value="1"/>
</dbReference>
<dbReference type="InterPro" id="IPR000172">
    <property type="entry name" value="GMC_OxRdtase_N"/>
</dbReference>
<dbReference type="SUPFAM" id="SSF54373">
    <property type="entry name" value="FAD-linked reductases, C-terminal domain"/>
    <property type="match status" value="1"/>
</dbReference>
<keyword evidence="10" id="KW-0456">Lyase</keyword>
<dbReference type="PROSITE" id="PS00624">
    <property type="entry name" value="GMC_OXRED_2"/>
    <property type="match status" value="1"/>
</dbReference>
<evidence type="ECO:0000256" key="1">
    <source>
        <dbReference type="ARBA" id="ARBA00001974"/>
    </source>
</evidence>
<accession>E4PS95</accession>
<keyword evidence="3 7" id="KW-0285">Flavoprotein</keyword>
<dbReference type="AlphaFoldDB" id="E4PS95"/>
<dbReference type="RefSeq" id="WP_014579419.1">
    <property type="nucleotide sequence ID" value="NC_017507.1"/>
</dbReference>
<protein>
    <submittedName>
        <fullName evidence="10">Glucose-methanol-choline oxidoreductase</fullName>
        <ecNumber evidence="10">4.1.2.10</ecNumber>
    </submittedName>
</protein>
<name>E4PS95_MARAH</name>
<sequence length="536" mass="58884">MKSADYIIIGGGSSGCTLAGRLSENPRSEVALLEAGPDRGSSALIRTPAAVVAMVPRKVNNWAFETTPQPGLNGRRGYQPRGRVLGGSSAINAMAYIRGHASDYDAWEAAGNEGWGFNDVLPYFKKSEANQRFHDDWHGNSGPLKVSDLQSDNPFQKHYLEAARQVGYPITEDFNGPQQEGIGLYQVTQLNGERWSAYRAYIEPHRSSRRNLSIHTEAIAQRIVFEGKRAIGVEFTRRGRLEYIRARKEVILSAGAFQSPQLLMLSGIGDKAELSEKGIEVMHHLPGVGKNLQDHPDFIFGYRSNDSNLLGLSLKGGMHGIRQFIKYRQTRRGLLASNFAEGGGFLKTSPELEAPNIQLHFVVALVDDHARRLHRGHGFSCHVCLLRPKSRGTVVLKNNNPASPPVIDPGFLNDANDVEELVDGYKMTRRLMAAPALAKFCTEDPFTANVKTDKQIIDILRNRTDTVYHPVGTCKMGTSKDSVVDPRLRVYGVEGLRVVDASIMPTIIGGNTNAPAIMIAEKAADLIAEDADDTQS</sequence>
<keyword evidence="5" id="KW-0560">Oxidoreductase</keyword>
<evidence type="ECO:0000313" key="10">
    <source>
        <dbReference type="EMBL" id="ADQ00130.1"/>
    </source>
</evidence>
<dbReference type="Gene3D" id="3.30.560.10">
    <property type="entry name" value="Glucose Oxidase, domain 3"/>
    <property type="match status" value="1"/>
</dbReference>
<dbReference type="PATRIC" id="fig|225937.3.peg.4351"/>
<dbReference type="KEGG" id="mad:HP15_p187g133"/>
<evidence type="ECO:0000259" key="9">
    <source>
        <dbReference type="PROSITE" id="PS00624"/>
    </source>
</evidence>
<dbReference type="GO" id="GO:0046593">
    <property type="term" value="F:mandelonitrile lyase activity"/>
    <property type="evidence" value="ECO:0007669"/>
    <property type="project" value="UniProtKB-EC"/>
</dbReference>
<evidence type="ECO:0000256" key="5">
    <source>
        <dbReference type="ARBA" id="ARBA00023002"/>
    </source>
</evidence>
<keyword evidence="4 6" id="KW-0274">FAD</keyword>